<evidence type="ECO:0000313" key="1">
    <source>
        <dbReference type="EMBL" id="SER14785.1"/>
    </source>
</evidence>
<sequence length="212" mass="23116">MTPNASGRANRVAPDGSLHAVAARGILWGNRGALLDERGRLARHARGLGWVCCVLEFHGRHRDQWRPGRLTELYVLDEPTALAAGHRPCGECRSADHRRFREAWTQTFPADTTAALVDRRLHAARLVAPGVHRTYEAPLATLPDGTLVEHDDGAWLVAGKRVLRWSFEGYGEPLVRESLPGIVTVRTPAPTVAALAAGYVPLLHPSALRAAD</sequence>
<proteinExistence type="predicted"/>
<accession>A0A1H9LUE8</accession>
<gene>
    <name evidence="1" type="ORF">SAMN05421756_109110</name>
</gene>
<dbReference type="EMBL" id="FOFA01000009">
    <property type="protein sequence ID" value="SER14785.1"/>
    <property type="molecule type" value="Genomic_DNA"/>
</dbReference>
<name>A0A1H9LUE8_9ACTN</name>
<organism evidence="1 2">
    <name type="scientific">Microlunatus flavus</name>
    <dbReference type="NCBI Taxonomy" id="1036181"/>
    <lineage>
        <taxon>Bacteria</taxon>
        <taxon>Bacillati</taxon>
        <taxon>Actinomycetota</taxon>
        <taxon>Actinomycetes</taxon>
        <taxon>Propionibacteriales</taxon>
        <taxon>Propionibacteriaceae</taxon>
        <taxon>Microlunatus</taxon>
    </lineage>
</organism>
<dbReference type="Proteomes" id="UP000198504">
    <property type="component" value="Unassembled WGS sequence"/>
</dbReference>
<dbReference type="RefSeq" id="WP_139209981.1">
    <property type="nucleotide sequence ID" value="NZ_FOFA01000009.1"/>
</dbReference>
<dbReference type="OrthoDB" id="894286at2"/>
<protein>
    <submittedName>
        <fullName evidence="1">Uncharacterized protein</fullName>
    </submittedName>
</protein>
<dbReference type="AlphaFoldDB" id="A0A1H9LUE8"/>
<reference evidence="2" key="1">
    <citation type="submission" date="2016-10" db="EMBL/GenBank/DDBJ databases">
        <authorList>
            <person name="Varghese N."/>
            <person name="Submissions S."/>
        </authorList>
    </citation>
    <scope>NUCLEOTIDE SEQUENCE [LARGE SCALE GENOMIC DNA]</scope>
    <source>
        <strain evidence="2">CGMCC 4.6856</strain>
    </source>
</reference>
<evidence type="ECO:0000313" key="2">
    <source>
        <dbReference type="Proteomes" id="UP000198504"/>
    </source>
</evidence>
<keyword evidence="2" id="KW-1185">Reference proteome</keyword>